<dbReference type="Ensembl" id="ENSLLET00000021222.1">
    <property type="protein sequence ID" value="ENSLLEP00000020420.1"/>
    <property type="gene ID" value="ENSLLEG00000012944.1"/>
</dbReference>
<dbReference type="GeneTree" id="ENSGT01010000225202"/>
<evidence type="ECO:0000256" key="1">
    <source>
        <dbReference type="ARBA" id="ARBA00061640"/>
    </source>
</evidence>
<dbReference type="Gene3D" id="3.30.70.1820">
    <property type="entry name" value="L1 transposable element, RRM domain"/>
    <property type="match status" value="1"/>
</dbReference>
<dbReference type="FunFam" id="3.30.70.1820:FF:000002">
    <property type="entry name" value="LINE-1 retrotransposable element ORF1 protein"/>
    <property type="match status" value="1"/>
</dbReference>
<keyword evidence="2" id="KW-0175">Coiled coil</keyword>
<feature type="coiled-coil region" evidence="2">
    <location>
        <begin position="105"/>
        <end position="132"/>
    </location>
</feature>
<feature type="compositionally biased region" description="Low complexity" evidence="3">
    <location>
        <begin position="55"/>
        <end position="66"/>
    </location>
</feature>
<dbReference type="OrthoDB" id="9909705at2759"/>
<keyword evidence="5" id="KW-1185">Reference proteome</keyword>
<evidence type="ECO:0008006" key="6">
    <source>
        <dbReference type="Google" id="ProtNLM"/>
    </source>
</evidence>
<proteinExistence type="inferred from homology"/>
<protein>
    <recommendedName>
        <fullName evidence="6">Transposase</fullName>
    </recommendedName>
</protein>
<comment type="similarity">
    <text evidence="1">Belongs to the transposase 22 family.</text>
</comment>
<dbReference type="PANTHER" id="PTHR11505">
    <property type="entry name" value="L1 TRANSPOSABLE ELEMENT-RELATED"/>
    <property type="match status" value="1"/>
</dbReference>
<dbReference type="InterPro" id="IPR004244">
    <property type="entry name" value="Transposase_22"/>
</dbReference>
<name>A0A8C5PG19_9ANUR</name>
<feature type="compositionally biased region" description="Polar residues" evidence="3">
    <location>
        <begin position="8"/>
        <end position="20"/>
    </location>
</feature>
<evidence type="ECO:0000256" key="2">
    <source>
        <dbReference type="SAM" id="Coils"/>
    </source>
</evidence>
<evidence type="ECO:0000256" key="3">
    <source>
        <dbReference type="SAM" id="MobiDB-lite"/>
    </source>
</evidence>
<dbReference type="AlphaFoldDB" id="A0A8C5PG19"/>
<organism evidence="4 5">
    <name type="scientific">Leptobrachium leishanense</name>
    <name type="common">Leishan spiny toad</name>
    <dbReference type="NCBI Taxonomy" id="445787"/>
    <lineage>
        <taxon>Eukaryota</taxon>
        <taxon>Metazoa</taxon>
        <taxon>Chordata</taxon>
        <taxon>Craniata</taxon>
        <taxon>Vertebrata</taxon>
        <taxon>Euteleostomi</taxon>
        <taxon>Amphibia</taxon>
        <taxon>Batrachia</taxon>
        <taxon>Anura</taxon>
        <taxon>Pelobatoidea</taxon>
        <taxon>Megophryidae</taxon>
        <taxon>Leptobrachium</taxon>
    </lineage>
</organism>
<reference evidence="4" key="2">
    <citation type="submission" date="2025-09" db="UniProtKB">
        <authorList>
            <consortium name="Ensembl"/>
        </authorList>
    </citation>
    <scope>IDENTIFICATION</scope>
</reference>
<accession>A0A8C5PG19</accession>
<evidence type="ECO:0000313" key="5">
    <source>
        <dbReference type="Proteomes" id="UP000694569"/>
    </source>
</evidence>
<dbReference type="Proteomes" id="UP000694569">
    <property type="component" value="Unplaced"/>
</dbReference>
<reference evidence="4" key="1">
    <citation type="submission" date="2025-08" db="UniProtKB">
        <authorList>
            <consortium name="Ensembl"/>
        </authorList>
    </citation>
    <scope>IDENTIFICATION</scope>
</reference>
<evidence type="ECO:0000313" key="4">
    <source>
        <dbReference type="Ensembl" id="ENSLLEP00000020420.1"/>
    </source>
</evidence>
<feature type="region of interest" description="Disordered" evidence="3">
    <location>
        <begin position="1"/>
        <end position="68"/>
    </location>
</feature>
<sequence>MTSKKRAQAAQTPRGPTNPQKRGDIGQYFADTPPANKPPHGPKMAPISPASHTLSPADSPVPSVDSEGSVRDILRTLPTREDLENMLQKLEASFTTRLESVGADIKHVGSRVQALEEERELLEDRLLHLETGMLSHNTHLQRLHRTLDDQDNRGRRNNLRIRGIPEPHDAREILSDTLRPIFNALLRRSPEAPIHFDRAHRSLKPRGAPTAAPRDVICRFHYYRQKEDVLQAARNREVLDMDGNILQVYPDLSWTTLQARRILKPITDVLRERQVKYRWGYPFTLQTTLEGTHFVISGAGDLPPLLSALGLEGVSIPEWYGGMSLDL</sequence>